<feature type="chain" id="PRO_5020388337" description="Pectate lyase" evidence="4">
    <location>
        <begin position="26"/>
        <end position="516"/>
    </location>
</feature>
<dbReference type="PROSITE" id="PS51257">
    <property type="entry name" value="PROKAR_LIPOPROTEIN"/>
    <property type="match status" value="1"/>
</dbReference>
<organism evidence="5 6">
    <name type="scientific">Flagellimonas alvinocaridis</name>
    <dbReference type="NCBI Taxonomy" id="2530200"/>
    <lineage>
        <taxon>Bacteria</taxon>
        <taxon>Pseudomonadati</taxon>
        <taxon>Bacteroidota</taxon>
        <taxon>Flavobacteriia</taxon>
        <taxon>Flavobacteriales</taxon>
        <taxon>Flavobacteriaceae</taxon>
        <taxon>Flagellimonas</taxon>
    </lineage>
</organism>
<dbReference type="AlphaFoldDB" id="A0A4S8RIA1"/>
<keyword evidence="6" id="KW-1185">Reference proteome</keyword>
<dbReference type="RefSeq" id="WP_136567125.1">
    <property type="nucleotide sequence ID" value="NZ_SNTZ01000009.1"/>
</dbReference>
<evidence type="ECO:0000313" key="5">
    <source>
        <dbReference type="EMBL" id="THV58123.1"/>
    </source>
</evidence>
<dbReference type="PANTHER" id="PTHR42970">
    <property type="entry name" value="PECTATE LYASE C-RELATED"/>
    <property type="match status" value="1"/>
</dbReference>
<keyword evidence="2" id="KW-0325">Glycoprotein</keyword>
<dbReference type="OrthoDB" id="8737820at2"/>
<evidence type="ECO:0000256" key="3">
    <source>
        <dbReference type="SAM" id="MobiDB-lite"/>
    </source>
</evidence>
<dbReference type="EMBL" id="SNTZ01000009">
    <property type="protein sequence ID" value="THV58123.1"/>
    <property type="molecule type" value="Genomic_DNA"/>
</dbReference>
<comment type="caution">
    <text evidence="5">The sequence shown here is derived from an EMBL/GenBank/DDBJ whole genome shotgun (WGS) entry which is preliminary data.</text>
</comment>
<dbReference type="GO" id="GO:0046872">
    <property type="term" value="F:metal ion binding"/>
    <property type="evidence" value="ECO:0007669"/>
    <property type="project" value="UniProtKB-KW"/>
</dbReference>
<keyword evidence="1" id="KW-0479">Metal-binding</keyword>
<sequence length="516" mass="56317">MKKPQRLLMSIFLTYFLLITFSSCQKDEDLFTQAIDEEIEETVQEENKDDNTVDEPDTDSDTDPILDDEVSYGVLAFPSAEGAGAYATGGRGGKVLVVTTLADSGEGSFRWAVQQSGPRTIVFNVSGEIELRSSIVLNGSEHSNLTIAGQTAPQGGITIKGAPLQFYSVQNVVIRYLRVRPFNSQGAGEGNDAITCMGCRYVIYDHLSVSGGGDETIDFWHFGGSQSGNVTVQRVLTGESQNGGLAGGEQNPDVWRTLTYFSSHHNLSIHGYNRMPSNAAGGTHEYVNNLIGNWKFKLISAECNARVNQINNYYRPGATSNTSKGNGLNMLSVKSGHDVKVYASGNYYEGMNFANQDNRDGWTITINGQAVSPPNPWESYFQSSPFSIEGVPVTVTSASEAVNDVTGDVGANKYLKADGSYGTWQDDLDKEYISDFLNDTYTNCKGCSGFVWYDGGSYAYPNIPTNQRSSDYDSDLDGMADIWEMANFGTLNTGANDDADQDGYTNLEEFLNMVDR</sequence>
<evidence type="ECO:0008006" key="7">
    <source>
        <dbReference type="Google" id="ProtNLM"/>
    </source>
</evidence>
<evidence type="ECO:0000256" key="2">
    <source>
        <dbReference type="ARBA" id="ARBA00023180"/>
    </source>
</evidence>
<evidence type="ECO:0000313" key="6">
    <source>
        <dbReference type="Proteomes" id="UP000310406"/>
    </source>
</evidence>
<protein>
    <recommendedName>
        <fullName evidence="7">Pectate lyase</fullName>
    </recommendedName>
</protein>
<name>A0A4S8RIA1_9FLAO</name>
<proteinExistence type="predicted"/>
<feature type="signal peptide" evidence="4">
    <location>
        <begin position="1"/>
        <end position="25"/>
    </location>
</feature>
<dbReference type="InterPro" id="IPR011050">
    <property type="entry name" value="Pectin_lyase_fold/virulence"/>
</dbReference>
<dbReference type="InterPro" id="IPR052063">
    <property type="entry name" value="Polysaccharide_Lyase_1"/>
</dbReference>
<dbReference type="SUPFAM" id="SSF51126">
    <property type="entry name" value="Pectin lyase-like"/>
    <property type="match status" value="1"/>
</dbReference>
<reference evidence="5 6" key="1">
    <citation type="submission" date="2019-03" db="EMBL/GenBank/DDBJ databases">
        <title>Muricauda SCR12 sp.nov, a marine bacterium isolated from Pacific Ocean:the Okinawa trough.</title>
        <authorList>
            <person name="Liu L."/>
        </authorList>
    </citation>
    <scope>NUCLEOTIDE SEQUENCE [LARGE SCALE GENOMIC DNA]</scope>
    <source>
        <strain evidence="5 6">SCR12</strain>
    </source>
</reference>
<dbReference type="Proteomes" id="UP000310406">
    <property type="component" value="Unassembled WGS sequence"/>
</dbReference>
<keyword evidence="4" id="KW-0732">Signal</keyword>
<dbReference type="Gene3D" id="2.160.20.10">
    <property type="entry name" value="Single-stranded right-handed beta-helix, Pectin lyase-like"/>
    <property type="match status" value="1"/>
</dbReference>
<gene>
    <name evidence="5" type="ORF">EZV76_13635</name>
</gene>
<accession>A0A4S8RIA1</accession>
<feature type="compositionally biased region" description="Acidic residues" evidence="3">
    <location>
        <begin position="52"/>
        <end position="65"/>
    </location>
</feature>
<dbReference type="InterPro" id="IPR012334">
    <property type="entry name" value="Pectin_lyas_fold"/>
</dbReference>
<dbReference type="PANTHER" id="PTHR42970:SF1">
    <property type="entry name" value="PECTATE LYASE C-RELATED"/>
    <property type="match status" value="1"/>
</dbReference>
<feature type="region of interest" description="Disordered" evidence="3">
    <location>
        <begin position="42"/>
        <end position="65"/>
    </location>
</feature>
<evidence type="ECO:0000256" key="1">
    <source>
        <dbReference type="ARBA" id="ARBA00022723"/>
    </source>
</evidence>
<evidence type="ECO:0000256" key="4">
    <source>
        <dbReference type="SAM" id="SignalP"/>
    </source>
</evidence>